<name>A0A7J9AY76_9ROSI</name>
<dbReference type="AlphaFoldDB" id="A0A7J9AY76"/>
<evidence type="ECO:0000313" key="2">
    <source>
        <dbReference type="EMBL" id="MBA0728913.1"/>
    </source>
</evidence>
<comment type="caution">
    <text evidence="2">The sequence shown here is derived from an EMBL/GenBank/DDBJ whole genome shotgun (WGS) entry which is preliminary data.</text>
</comment>
<sequence length="233" mass="27007">MESSNDDKSSLKWLEKVIAGKKPKNLDHSEWVELDKKELAHINDFVSLLIDIKNIEVQIDHEDQTMLLLFSLPFSYNSFKETLICGRDKLSFEEAKGNLLRKYKINNEFGLDSSSGYIKADCYIVQNKNWRATERNKNEVADANMAEDKGDNLLLVTMSERFKSMSEWILDSWWSFHIFPNRDWFSTYSLVESGVVRMRNGSHSKIIDFGIVSIKMYDGIIKTLLDVRHVPGL</sequence>
<protein>
    <recommendedName>
        <fullName evidence="1">Retrovirus-related Pol polyprotein from transposon TNT 1-94-like beta-barrel domain-containing protein</fullName>
    </recommendedName>
</protein>
<reference evidence="2 3" key="1">
    <citation type="journal article" date="2019" name="Genome Biol. Evol.">
        <title>Insights into the evolution of the New World diploid cottons (Gossypium, subgenus Houzingenia) based on genome sequencing.</title>
        <authorList>
            <person name="Grover C.E."/>
            <person name="Arick M.A. 2nd"/>
            <person name="Thrash A."/>
            <person name="Conover J.L."/>
            <person name="Sanders W.S."/>
            <person name="Peterson D.G."/>
            <person name="Frelichowski J.E."/>
            <person name="Scheffler J.A."/>
            <person name="Scheffler B.E."/>
            <person name="Wendel J.F."/>
        </authorList>
    </citation>
    <scope>NUCLEOTIDE SEQUENCE [LARGE SCALE GENOMIC DNA]</scope>
    <source>
        <strain evidence="2">4</strain>
        <tissue evidence="2">Leaf</tissue>
    </source>
</reference>
<dbReference type="EMBL" id="JABEZV010000048">
    <property type="protein sequence ID" value="MBA0728913.1"/>
    <property type="molecule type" value="Genomic_DNA"/>
</dbReference>
<gene>
    <name evidence="2" type="ORF">Golax_023225</name>
</gene>
<feature type="domain" description="Retrovirus-related Pol polyprotein from transposon TNT 1-94-like beta-barrel" evidence="1">
    <location>
        <begin position="168"/>
        <end position="233"/>
    </location>
</feature>
<dbReference type="InterPro" id="IPR054722">
    <property type="entry name" value="PolX-like_BBD"/>
</dbReference>
<evidence type="ECO:0000259" key="1">
    <source>
        <dbReference type="Pfam" id="PF22936"/>
    </source>
</evidence>
<dbReference type="Pfam" id="PF14223">
    <property type="entry name" value="Retrotran_gag_2"/>
    <property type="match status" value="1"/>
</dbReference>
<dbReference type="Proteomes" id="UP000593574">
    <property type="component" value="Unassembled WGS sequence"/>
</dbReference>
<evidence type="ECO:0000313" key="3">
    <source>
        <dbReference type="Proteomes" id="UP000593574"/>
    </source>
</evidence>
<keyword evidence="3" id="KW-1185">Reference proteome</keyword>
<organism evidence="2 3">
    <name type="scientific">Gossypium laxum</name>
    <dbReference type="NCBI Taxonomy" id="34288"/>
    <lineage>
        <taxon>Eukaryota</taxon>
        <taxon>Viridiplantae</taxon>
        <taxon>Streptophyta</taxon>
        <taxon>Embryophyta</taxon>
        <taxon>Tracheophyta</taxon>
        <taxon>Spermatophyta</taxon>
        <taxon>Magnoliopsida</taxon>
        <taxon>eudicotyledons</taxon>
        <taxon>Gunneridae</taxon>
        <taxon>Pentapetalae</taxon>
        <taxon>rosids</taxon>
        <taxon>malvids</taxon>
        <taxon>Malvales</taxon>
        <taxon>Malvaceae</taxon>
        <taxon>Malvoideae</taxon>
        <taxon>Gossypium</taxon>
    </lineage>
</organism>
<proteinExistence type="predicted"/>
<dbReference type="Pfam" id="PF22936">
    <property type="entry name" value="Pol_BBD"/>
    <property type="match status" value="1"/>
</dbReference>
<accession>A0A7J9AY76</accession>